<dbReference type="HOGENOM" id="CLU_095256_1_0_0"/>
<evidence type="ECO:0000259" key="4">
    <source>
        <dbReference type="PROSITE" id="PS50905"/>
    </source>
</evidence>
<gene>
    <name evidence="5" type="ordered locus">Taci_0102</name>
</gene>
<dbReference type="InterPro" id="IPR024934">
    <property type="entry name" value="Rubredoxin-like_dom"/>
</dbReference>
<evidence type="ECO:0000313" key="5">
    <source>
        <dbReference type="EMBL" id="ACZ18342.1"/>
    </source>
</evidence>
<dbReference type="PROSITE" id="PS50903">
    <property type="entry name" value="RUBREDOXIN_LIKE"/>
    <property type="match status" value="1"/>
</dbReference>
<dbReference type="Pfam" id="PF21349">
    <property type="entry name" value="RUBY_RBDX"/>
    <property type="match status" value="1"/>
</dbReference>
<dbReference type="InterPro" id="IPR048574">
    <property type="entry name" value="RUBY_RBDX"/>
</dbReference>
<dbReference type="PROSITE" id="PS50905">
    <property type="entry name" value="FERRITIN_LIKE"/>
    <property type="match status" value="1"/>
</dbReference>
<dbReference type="Pfam" id="PF02915">
    <property type="entry name" value="Rubrerythrin"/>
    <property type="match status" value="1"/>
</dbReference>
<dbReference type="Gene3D" id="2.20.28.10">
    <property type="match status" value="1"/>
</dbReference>
<dbReference type="InterPro" id="IPR009040">
    <property type="entry name" value="Ferritin-like_diiron"/>
</dbReference>
<dbReference type="SUPFAM" id="SSF57802">
    <property type="entry name" value="Rubredoxin-like"/>
    <property type="match status" value="1"/>
</dbReference>
<keyword evidence="1" id="KW-0813">Transport</keyword>
<dbReference type="STRING" id="525903.Taci_0102"/>
<evidence type="ECO:0000313" key="6">
    <source>
        <dbReference type="Proteomes" id="UP000002030"/>
    </source>
</evidence>
<dbReference type="GO" id="GO:0005506">
    <property type="term" value="F:iron ion binding"/>
    <property type="evidence" value="ECO:0007669"/>
    <property type="project" value="InterPro"/>
</dbReference>
<dbReference type="PANTHER" id="PTHR33746">
    <property type="entry name" value="RUBRERYTHRIN"/>
    <property type="match status" value="1"/>
</dbReference>
<dbReference type="OrthoDB" id="9799749at2"/>
<dbReference type="GO" id="GO:0016491">
    <property type="term" value="F:oxidoreductase activity"/>
    <property type="evidence" value="ECO:0007669"/>
    <property type="project" value="InterPro"/>
</dbReference>
<dbReference type="SUPFAM" id="SSF47240">
    <property type="entry name" value="Ferritin-like"/>
    <property type="match status" value="1"/>
</dbReference>
<dbReference type="Gene3D" id="1.20.1260.10">
    <property type="match status" value="1"/>
</dbReference>
<dbReference type="Proteomes" id="UP000002030">
    <property type="component" value="Chromosome"/>
</dbReference>
<keyword evidence="6" id="KW-1185">Reference proteome</keyword>
<dbReference type="CDD" id="cd00729">
    <property type="entry name" value="rubredoxin_SM"/>
    <property type="match status" value="1"/>
</dbReference>
<dbReference type="InterPro" id="IPR003251">
    <property type="entry name" value="Rr_diiron-bd_dom"/>
</dbReference>
<accession>D1B7T9</accession>
<dbReference type="AlphaFoldDB" id="D1B7T9"/>
<dbReference type="PANTHER" id="PTHR33746:SF4">
    <property type="entry name" value="RUBRERYTHRIN"/>
    <property type="match status" value="1"/>
</dbReference>
<sequence length="172" mass="18715">MNEEEEDSDMKTNENLMSAFAGESQANRKYLAFAKVAEKEGHRLAAKMFLAAAEAETIHAHAHLKAAGGIGDTASNLKSAVSGETYEFTQMYPPFIDEAKAEGRDEAVRTFTYANEAEKVHARLFQEVLDKLGTDDGDEFFVCTVCGHVHKGTSAPEQCPICGAKSAAYKMV</sequence>
<keyword evidence="2" id="KW-0249">Electron transport</keyword>
<reference evidence="5 6" key="1">
    <citation type="journal article" date="2009" name="Stand. Genomic Sci.">
        <title>Complete genome sequence of Thermanaerovibrio acidaminovorans type strain (Su883).</title>
        <authorList>
            <person name="Chovatia M."/>
            <person name="Sikorski J."/>
            <person name="Schroder M."/>
            <person name="Lapidus A."/>
            <person name="Nolan M."/>
            <person name="Tice H."/>
            <person name="Glavina Del Rio T."/>
            <person name="Copeland A."/>
            <person name="Cheng J.F."/>
            <person name="Lucas S."/>
            <person name="Chen F."/>
            <person name="Bruce D."/>
            <person name="Goodwin L."/>
            <person name="Pitluck S."/>
            <person name="Ivanova N."/>
            <person name="Mavromatis K."/>
            <person name="Ovchinnikova G."/>
            <person name="Pati A."/>
            <person name="Chen A."/>
            <person name="Palaniappan K."/>
            <person name="Land M."/>
            <person name="Hauser L."/>
            <person name="Chang Y.J."/>
            <person name="Jeffries C.D."/>
            <person name="Chain P."/>
            <person name="Saunders E."/>
            <person name="Detter J.C."/>
            <person name="Brettin T."/>
            <person name="Rohde M."/>
            <person name="Goker M."/>
            <person name="Spring S."/>
            <person name="Bristow J."/>
            <person name="Markowitz V."/>
            <person name="Hugenholtz P."/>
            <person name="Kyrpides N.C."/>
            <person name="Klenk H.P."/>
            <person name="Eisen J.A."/>
        </authorList>
    </citation>
    <scope>NUCLEOTIDE SEQUENCE [LARGE SCALE GENOMIC DNA]</scope>
    <source>
        <strain evidence="6">ATCC 49978 / DSM 6589 / Su883</strain>
    </source>
</reference>
<protein>
    <submittedName>
        <fullName evidence="5">Rubrerythrin</fullName>
    </submittedName>
</protein>
<dbReference type="InterPro" id="IPR052753">
    <property type="entry name" value="Rbr2/Nigerythrin"/>
</dbReference>
<evidence type="ECO:0000256" key="1">
    <source>
        <dbReference type="ARBA" id="ARBA00022448"/>
    </source>
</evidence>
<dbReference type="eggNOG" id="COG1592">
    <property type="taxonomic scope" value="Bacteria"/>
</dbReference>
<dbReference type="PATRIC" id="fig|525903.6.peg.106"/>
<dbReference type="CDD" id="cd01041">
    <property type="entry name" value="Rubrerythrin"/>
    <property type="match status" value="1"/>
</dbReference>
<proteinExistence type="predicted"/>
<organism evidence="5 6">
    <name type="scientific">Thermanaerovibrio acidaminovorans (strain ATCC 49978 / DSM 6589 / Su883)</name>
    <name type="common">Selenomonas acidaminovorans</name>
    <dbReference type="NCBI Taxonomy" id="525903"/>
    <lineage>
        <taxon>Bacteria</taxon>
        <taxon>Thermotogati</taxon>
        <taxon>Synergistota</taxon>
        <taxon>Synergistia</taxon>
        <taxon>Synergistales</taxon>
        <taxon>Synergistaceae</taxon>
        <taxon>Thermanaerovibrio</taxon>
    </lineage>
</organism>
<dbReference type="EMBL" id="CP001818">
    <property type="protein sequence ID" value="ACZ18342.1"/>
    <property type="molecule type" value="Genomic_DNA"/>
</dbReference>
<name>D1B7T9_THEAS</name>
<dbReference type="InterPro" id="IPR012347">
    <property type="entry name" value="Ferritin-like"/>
</dbReference>
<dbReference type="InterPro" id="IPR009078">
    <property type="entry name" value="Ferritin-like_SF"/>
</dbReference>
<feature type="domain" description="Rubredoxin-like" evidence="3">
    <location>
        <begin position="138"/>
        <end position="172"/>
    </location>
</feature>
<dbReference type="EnsemblBacteria" id="ACZ18342">
    <property type="protein sequence ID" value="ACZ18342"/>
    <property type="gene ID" value="Taci_0102"/>
</dbReference>
<feature type="domain" description="Ferritin-like diiron" evidence="4">
    <location>
        <begin position="6"/>
        <end position="136"/>
    </location>
</feature>
<evidence type="ECO:0000259" key="3">
    <source>
        <dbReference type="PROSITE" id="PS50903"/>
    </source>
</evidence>
<dbReference type="KEGG" id="tai:Taci_0102"/>
<evidence type="ECO:0000256" key="2">
    <source>
        <dbReference type="ARBA" id="ARBA00022982"/>
    </source>
</evidence>